<gene>
    <name evidence="1" type="ORF">P879_03483</name>
</gene>
<sequence length="218" mass="25001">MKHIPVRAAWLTRFPQLKLIGFQHVICNSTVDHLRFDSRGLLLQQAERIPSGIHLIECEGARFRIVFHQKSHRKPGLVPVATVLGSQLEKIQLLGPHRLTDNLESTYDVSKQSCVRVDQAPGTVQFIPVWEQLHGFAHYEVHNSEKDEHAFTQLTVLTSDRKVTISTFRCQLYEGGICHSKLWLFSHIRKYEQPLQTHHDCCALTGQLMFLFSNGGHF</sequence>
<dbReference type="OrthoDB" id="6273098at2759"/>
<comment type="caution">
    <text evidence="1">The sequence shown here is derived from an EMBL/GenBank/DDBJ whole genome shotgun (WGS) entry which is preliminary data.</text>
</comment>
<name>A0A8T0DJK6_9TREM</name>
<protein>
    <submittedName>
        <fullName evidence="1">Uncharacterized protein</fullName>
    </submittedName>
</protein>
<accession>A0A8T0DJK6</accession>
<evidence type="ECO:0000313" key="2">
    <source>
        <dbReference type="Proteomes" id="UP000699462"/>
    </source>
</evidence>
<organism evidence="1 2">
    <name type="scientific">Paragonimus westermani</name>
    <dbReference type="NCBI Taxonomy" id="34504"/>
    <lineage>
        <taxon>Eukaryota</taxon>
        <taxon>Metazoa</taxon>
        <taxon>Spiralia</taxon>
        <taxon>Lophotrochozoa</taxon>
        <taxon>Platyhelminthes</taxon>
        <taxon>Trematoda</taxon>
        <taxon>Digenea</taxon>
        <taxon>Plagiorchiida</taxon>
        <taxon>Troglotremata</taxon>
        <taxon>Troglotrematidae</taxon>
        <taxon>Paragonimus</taxon>
    </lineage>
</organism>
<keyword evidence="2" id="KW-1185">Reference proteome</keyword>
<proteinExistence type="predicted"/>
<dbReference type="EMBL" id="JTDF01003119">
    <property type="protein sequence ID" value="KAF8568079.1"/>
    <property type="molecule type" value="Genomic_DNA"/>
</dbReference>
<dbReference type="Proteomes" id="UP000699462">
    <property type="component" value="Unassembled WGS sequence"/>
</dbReference>
<evidence type="ECO:0000313" key="1">
    <source>
        <dbReference type="EMBL" id="KAF8568079.1"/>
    </source>
</evidence>
<reference evidence="1 2" key="1">
    <citation type="submission" date="2019-07" db="EMBL/GenBank/DDBJ databases">
        <title>Annotation for the trematode Paragonimus westermani.</title>
        <authorList>
            <person name="Choi Y.-J."/>
        </authorList>
    </citation>
    <scope>NUCLEOTIDE SEQUENCE [LARGE SCALE GENOMIC DNA]</scope>
    <source>
        <strain evidence="1">180907_Pwestermani</strain>
    </source>
</reference>
<dbReference type="AlphaFoldDB" id="A0A8T0DJK6"/>